<feature type="region of interest" description="Disordered" evidence="3">
    <location>
        <begin position="1"/>
        <end position="130"/>
    </location>
</feature>
<feature type="compositionally biased region" description="Basic and acidic residues" evidence="3">
    <location>
        <begin position="180"/>
        <end position="190"/>
    </location>
</feature>
<dbReference type="PANTHER" id="PTHR33346">
    <property type="entry name" value="DEHYDRIN XERO 2-RELATED"/>
    <property type="match status" value="1"/>
</dbReference>
<dbReference type="AlphaFoldDB" id="A0A5B7BMD3"/>
<dbReference type="InterPro" id="IPR000167">
    <property type="entry name" value="Dehydrin"/>
</dbReference>
<dbReference type="EMBL" id="GHES01037714">
    <property type="protein sequence ID" value="MPA68273.1"/>
    <property type="molecule type" value="Transcribed_RNA"/>
</dbReference>
<dbReference type="GO" id="GO:0016020">
    <property type="term" value="C:membrane"/>
    <property type="evidence" value="ECO:0007669"/>
    <property type="project" value="TreeGrafter"/>
</dbReference>
<evidence type="ECO:0000256" key="3">
    <source>
        <dbReference type="SAM" id="MobiDB-lite"/>
    </source>
</evidence>
<feature type="compositionally biased region" description="Basic and acidic residues" evidence="3">
    <location>
        <begin position="37"/>
        <end position="94"/>
    </location>
</feature>
<dbReference type="Pfam" id="PF00257">
    <property type="entry name" value="Dehydrin"/>
    <property type="match status" value="1"/>
</dbReference>
<proteinExistence type="inferred from homology"/>
<protein>
    <submittedName>
        <fullName evidence="4">Putative phosphoprotein ECPP44-like</fullName>
    </submittedName>
</protein>
<dbReference type="PANTHER" id="PTHR33346:SF2">
    <property type="entry name" value="DEHYDRIN ERD14"/>
    <property type="match status" value="1"/>
</dbReference>
<reference evidence="4" key="1">
    <citation type="submission" date="2019-08" db="EMBL/GenBank/DDBJ databases">
        <title>Reference gene set and small RNA set construction with multiple tissues from Davidia involucrata Baill.</title>
        <authorList>
            <person name="Yang H."/>
            <person name="Zhou C."/>
            <person name="Li G."/>
            <person name="Wang J."/>
            <person name="Gao P."/>
            <person name="Wang M."/>
            <person name="Wang R."/>
            <person name="Zhao Y."/>
        </authorList>
    </citation>
    <scope>NUCLEOTIDE SEQUENCE</scope>
    <source>
        <tissue evidence="4">Mixed with DoveR01_LX</tissue>
    </source>
</reference>
<dbReference type="PROSITE" id="PS00823">
    <property type="entry name" value="DEHYDRIN_2"/>
    <property type="match status" value="1"/>
</dbReference>
<dbReference type="GO" id="GO:0009414">
    <property type="term" value="P:response to water deprivation"/>
    <property type="evidence" value="ECO:0007669"/>
    <property type="project" value="TreeGrafter"/>
</dbReference>
<comment type="similarity">
    <text evidence="1 2">Belongs to the plant dehydrin family.</text>
</comment>
<name>A0A5B7BMD3_DAVIN</name>
<sequence>MSEEHQQHHHHHHHHHHHQKGDESESNIKANEAAAETTDRGLFDFMGKKEEEKVQEEVMVTEFEKVHVSEPEPKMEEEHKEEEKKQGLLEKLQRSDSSSGSSSEEEVEEGGEKKKKKKGLKDKISGEKEEENTYIPIEKCDDEVVHAEAEKCDDEVVHAEAMTQAPVEEKKGFLEKIKEKLPGQHKKTEEVYPTPTPPPVECAATEVPVHEGSPKEKKGILEKIKEKLPGYHTKTPEEEKEIPH</sequence>
<dbReference type="GO" id="GO:0009737">
    <property type="term" value="P:response to abscisic acid"/>
    <property type="evidence" value="ECO:0007669"/>
    <property type="project" value="TreeGrafter"/>
</dbReference>
<evidence type="ECO:0000256" key="2">
    <source>
        <dbReference type="RuleBase" id="RU003995"/>
    </source>
</evidence>
<dbReference type="GO" id="GO:0009631">
    <property type="term" value="P:cold acclimation"/>
    <property type="evidence" value="ECO:0007669"/>
    <property type="project" value="TreeGrafter"/>
</dbReference>
<evidence type="ECO:0000313" key="4">
    <source>
        <dbReference type="EMBL" id="MPA68273.1"/>
    </source>
</evidence>
<dbReference type="GO" id="GO:0005829">
    <property type="term" value="C:cytosol"/>
    <property type="evidence" value="ECO:0007669"/>
    <property type="project" value="TreeGrafter"/>
</dbReference>
<feature type="region of interest" description="Disordered" evidence="3">
    <location>
        <begin position="180"/>
        <end position="244"/>
    </location>
</feature>
<gene>
    <name evidence="4" type="ORF">Din_037714</name>
</gene>
<accession>A0A5B7BMD3</accession>
<dbReference type="InterPro" id="IPR030513">
    <property type="entry name" value="Dehydrin_CS"/>
</dbReference>
<evidence type="ECO:0000256" key="1">
    <source>
        <dbReference type="ARBA" id="ARBA00008403"/>
    </source>
</evidence>
<feature type="compositionally biased region" description="Basic residues" evidence="3">
    <location>
        <begin position="7"/>
        <end position="19"/>
    </location>
</feature>
<feature type="compositionally biased region" description="Basic and acidic residues" evidence="3">
    <location>
        <begin position="208"/>
        <end position="244"/>
    </location>
</feature>
<organism evidence="4">
    <name type="scientific">Davidia involucrata</name>
    <name type="common">Dove tree</name>
    <dbReference type="NCBI Taxonomy" id="16924"/>
    <lineage>
        <taxon>Eukaryota</taxon>
        <taxon>Viridiplantae</taxon>
        <taxon>Streptophyta</taxon>
        <taxon>Embryophyta</taxon>
        <taxon>Tracheophyta</taxon>
        <taxon>Spermatophyta</taxon>
        <taxon>Magnoliopsida</taxon>
        <taxon>eudicotyledons</taxon>
        <taxon>Gunneridae</taxon>
        <taxon>Pentapetalae</taxon>
        <taxon>asterids</taxon>
        <taxon>Cornales</taxon>
        <taxon>Nyssaceae</taxon>
        <taxon>Davidia</taxon>
    </lineage>
</organism>